<dbReference type="Proteomes" id="UP000024635">
    <property type="component" value="Unassembled WGS sequence"/>
</dbReference>
<evidence type="ECO:0000313" key="2">
    <source>
        <dbReference type="Proteomes" id="UP000024635"/>
    </source>
</evidence>
<reference evidence="2" key="1">
    <citation type="journal article" date="2015" name="Nat. Genet.">
        <title>The genome and transcriptome of the zoonotic hookworm Ancylostoma ceylanicum identify infection-specific gene families.</title>
        <authorList>
            <person name="Schwarz E.M."/>
            <person name="Hu Y."/>
            <person name="Antoshechkin I."/>
            <person name="Miller M.M."/>
            <person name="Sternberg P.W."/>
            <person name="Aroian R.V."/>
        </authorList>
    </citation>
    <scope>NUCLEOTIDE SEQUENCE</scope>
    <source>
        <strain evidence="2">HY135</strain>
    </source>
</reference>
<protein>
    <submittedName>
        <fullName evidence="1">Uncharacterized protein</fullName>
    </submittedName>
</protein>
<proteinExistence type="predicted"/>
<organism evidence="1 2">
    <name type="scientific">Ancylostoma ceylanicum</name>
    <dbReference type="NCBI Taxonomy" id="53326"/>
    <lineage>
        <taxon>Eukaryota</taxon>
        <taxon>Metazoa</taxon>
        <taxon>Ecdysozoa</taxon>
        <taxon>Nematoda</taxon>
        <taxon>Chromadorea</taxon>
        <taxon>Rhabditida</taxon>
        <taxon>Rhabditina</taxon>
        <taxon>Rhabditomorpha</taxon>
        <taxon>Strongyloidea</taxon>
        <taxon>Ancylostomatidae</taxon>
        <taxon>Ancylostomatinae</taxon>
        <taxon>Ancylostoma</taxon>
    </lineage>
</organism>
<gene>
    <name evidence="1" type="primary">Acey_s0343.g3051</name>
    <name evidence="1" type="ORF">Y032_0343g3051</name>
</gene>
<dbReference type="EMBL" id="JARK01001679">
    <property type="protein sequence ID" value="EYB83072.1"/>
    <property type="molecule type" value="Genomic_DNA"/>
</dbReference>
<dbReference type="AlphaFoldDB" id="A0A016RYD9"/>
<sequence length="120" mass="13763">MDIYMPWSLRRVSHNDRSSSSNSCGSNRSFVRFVVVFCSSSLFKARCYHSIRKVYRLGQRTFSVNDLGIQISKMCGQVAGDINLAKQRADSIIATKMWWFGGSMVLQLLPIMPTTYRRKI</sequence>
<comment type="caution">
    <text evidence="1">The sequence shown here is derived from an EMBL/GenBank/DDBJ whole genome shotgun (WGS) entry which is preliminary data.</text>
</comment>
<keyword evidence="2" id="KW-1185">Reference proteome</keyword>
<name>A0A016RYD9_9BILA</name>
<accession>A0A016RYD9</accession>
<evidence type="ECO:0000313" key="1">
    <source>
        <dbReference type="EMBL" id="EYB83072.1"/>
    </source>
</evidence>